<organism evidence="1 2">
    <name type="scientific">Paraburkholderia bannensis</name>
    <dbReference type="NCBI Taxonomy" id="765414"/>
    <lineage>
        <taxon>Bacteria</taxon>
        <taxon>Pseudomonadati</taxon>
        <taxon>Pseudomonadota</taxon>
        <taxon>Betaproteobacteria</taxon>
        <taxon>Burkholderiales</taxon>
        <taxon>Burkholderiaceae</taxon>
        <taxon>Paraburkholderia</taxon>
    </lineage>
</organism>
<protein>
    <submittedName>
        <fullName evidence="1">Galactose mutarotase-like enzyme</fullName>
    </submittedName>
</protein>
<reference evidence="1 2" key="1">
    <citation type="submission" date="2020-08" db="EMBL/GenBank/DDBJ databases">
        <title>Above-ground endophytic microbial communities from plants in different locations in the United States.</title>
        <authorList>
            <person name="Frank C."/>
        </authorList>
    </citation>
    <scope>NUCLEOTIDE SEQUENCE [LARGE SCALE GENOMIC DNA]</scope>
    <source>
        <strain evidence="1 2">WP4_2_2</strain>
    </source>
</reference>
<accession>A0A7W9TY29</accession>
<dbReference type="SUPFAM" id="SSF74650">
    <property type="entry name" value="Galactose mutarotase-like"/>
    <property type="match status" value="1"/>
</dbReference>
<dbReference type="InterPro" id="IPR008183">
    <property type="entry name" value="Aldose_1/G6P_1-epimerase"/>
</dbReference>
<keyword evidence="2" id="KW-1185">Reference proteome</keyword>
<comment type="caution">
    <text evidence="1">The sequence shown here is derived from an EMBL/GenBank/DDBJ whole genome shotgun (WGS) entry which is preliminary data.</text>
</comment>
<dbReference type="GO" id="GO:0005975">
    <property type="term" value="P:carbohydrate metabolic process"/>
    <property type="evidence" value="ECO:0007669"/>
    <property type="project" value="InterPro"/>
</dbReference>
<dbReference type="InterPro" id="IPR014718">
    <property type="entry name" value="GH-type_carb-bd"/>
</dbReference>
<sequence>MPKFQDQDVIEIVRGGSRLLLAPQAGGRLLSWHLHGAPIIHWPDTADWSEPALVRGGNPLLFPFIARHRVEGRVGFWRDAQGVVREMPLHGFARDLPFDACVDAQGAGVQMTLTDSDATHARYPFRFRFEAQYRLVGEATLEVTLTTTNAANADAGSMPYYAGHHFYFALPHTQRGEATLALPRTVYRHQLADGATTEPQPGATRYRFDDPRIVDRFHCLDGEPASPVRIEMPTLNRAIEIDLKRPGSLPWYAVTTWTLAPESDFYCVEPWLGLPDAIHHGLGLRWLAPGQSETATLRIAVSALRS</sequence>
<dbReference type="Gene3D" id="2.70.98.10">
    <property type="match status" value="1"/>
</dbReference>
<proteinExistence type="predicted"/>
<dbReference type="GO" id="GO:0030246">
    <property type="term" value="F:carbohydrate binding"/>
    <property type="evidence" value="ECO:0007669"/>
    <property type="project" value="InterPro"/>
</dbReference>
<evidence type="ECO:0000313" key="2">
    <source>
        <dbReference type="Proteomes" id="UP000571554"/>
    </source>
</evidence>
<dbReference type="GO" id="GO:0016853">
    <property type="term" value="F:isomerase activity"/>
    <property type="evidence" value="ECO:0007669"/>
    <property type="project" value="InterPro"/>
</dbReference>
<gene>
    <name evidence="1" type="ORF">F4827_003372</name>
</gene>
<dbReference type="Pfam" id="PF01263">
    <property type="entry name" value="Aldose_epim"/>
    <property type="match status" value="1"/>
</dbReference>
<dbReference type="EMBL" id="JACHBW010000009">
    <property type="protein sequence ID" value="MBB6103517.1"/>
    <property type="molecule type" value="Genomic_DNA"/>
</dbReference>
<name>A0A7W9TY29_9BURK</name>
<dbReference type="AlphaFoldDB" id="A0A7W9TY29"/>
<dbReference type="Proteomes" id="UP000571554">
    <property type="component" value="Unassembled WGS sequence"/>
</dbReference>
<evidence type="ECO:0000313" key="1">
    <source>
        <dbReference type="EMBL" id="MBB6103517.1"/>
    </source>
</evidence>
<dbReference type="RefSeq" id="WP_183725036.1">
    <property type="nucleotide sequence ID" value="NZ_JACHBW010000009.1"/>
</dbReference>
<dbReference type="InterPro" id="IPR011013">
    <property type="entry name" value="Gal_mutarotase_sf_dom"/>
</dbReference>